<organism evidence="2 3">
    <name type="scientific">Azospirillum brasilense</name>
    <dbReference type="NCBI Taxonomy" id="192"/>
    <lineage>
        <taxon>Bacteria</taxon>
        <taxon>Pseudomonadati</taxon>
        <taxon>Pseudomonadota</taxon>
        <taxon>Alphaproteobacteria</taxon>
        <taxon>Rhodospirillales</taxon>
        <taxon>Azospirillaceae</taxon>
        <taxon>Azospirillum</taxon>
    </lineage>
</organism>
<dbReference type="InterPro" id="IPR015330">
    <property type="entry name" value="DNA_primase/pol_bifunc_N"/>
</dbReference>
<dbReference type="AlphaFoldDB" id="A0A235H669"/>
<protein>
    <recommendedName>
        <fullName evidence="1">DNA primase/polymerase bifunctional N-terminal domain-containing protein</fullName>
    </recommendedName>
</protein>
<evidence type="ECO:0000259" key="1">
    <source>
        <dbReference type="Pfam" id="PF09250"/>
    </source>
</evidence>
<geneLocation type="plasmid" evidence="2">
    <name>unnamed</name>
</geneLocation>
<evidence type="ECO:0000313" key="3">
    <source>
        <dbReference type="Proteomes" id="UP000215367"/>
    </source>
</evidence>
<proteinExistence type="predicted"/>
<sequence length="753" mass="83200">MTSYSAWFAAGFRDLISVVPPGAPLSERTKLRPEDRGKVPGLHGHHGWYGFDWMKHEATAEDVATWEGWKANLGLRATRFPAVDIDVTDLEIRDFIQGLADRHLGPAPARTGRAPKLLLVYRLAEGQTPMVRRRLRFKGPDGRDHLVELLGHGQQYVVEGIHPVTRKPYTWDTHPAERGADALTPITHAQLDTFAQDMEDLLDCIGCTDLHWEGSGDEVKDREAIVQDELKAPSLDALTDAVSRIPNDNTQFPSRTDYLRMGCAIKAAGADDPDRAMEVWEEWAARWEGNETIAGNDPIEVVSDWERMKPPFEVGWGYIRDVAQEHGFPVAAEEFGEVLEEEDEPVKRYAPVPCQLPGAFDPSRIERRRWVLGARFLRGAVTGGIGAPGVSKSTFSILSALAVITGRDDLTGEKVHVRGNAWVHNNEDPLDELERRIAGVCMRYGIDFDAVRPHLFYSSGADQRLVVAGKDAQGTIRRHKMVAEIEAFIRDNGIVFWACDPFVSTHDGVAENANEEVEKVIGVFREIAQATDCTVDLVHHTVKNHSGNSEARAGDMNAARGAGAFIGAVRVAYTLSSMSEDTAEALHIEAEVAARLVRLDGAKGNYAPKSWEPRWFQLESVSLRNGTEGGVDDPLLDEEGEGPADTVGVHVQFDMAAARRAAEDRQTEKANERAAADLEDIVDAMPSDGCLLMDVLATLRDRWGVKDSQARERIASALPIGVEVSVGAYLFKADRTRRDERAPIELRRRARSG</sequence>
<dbReference type="Pfam" id="PF13481">
    <property type="entry name" value="AAA_25"/>
    <property type="match status" value="1"/>
</dbReference>
<keyword evidence="2" id="KW-0614">Plasmid</keyword>
<dbReference type="RefSeq" id="WP_094306770.1">
    <property type="nucleotide sequence ID" value="NZ_NOWT01000041.1"/>
</dbReference>
<dbReference type="Gene3D" id="3.40.50.300">
    <property type="entry name" value="P-loop containing nucleotide triphosphate hydrolases"/>
    <property type="match status" value="1"/>
</dbReference>
<feature type="domain" description="DNA primase/polymerase bifunctional N-terminal" evidence="1">
    <location>
        <begin position="35"/>
        <end position="177"/>
    </location>
</feature>
<gene>
    <name evidence="2" type="ORF">CHT98_28570</name>
</gene>
<dbReference type="Pfam" id="PF09250">
    <property type="entry name" value="Prim-Pol"/>
    <property type="match status" value="1"/>
</dbReference>
<dbReference type="InterPro" id="IPR027417">
    <property type="entry name" value="P-loop_NTPase"/>
</dbReference>
<reference evidence="2 3" key="1">
    <citation type="submission" date="2017-07" db="EMBL/GenBank/DDBJ databases">
        <title>Whole genome sequence of Azospirillum brasilense 2A1, a potential biofertilizer strain.</title>
        <authorList>
            <person name="Fontana C.A."/>
            <person name="Toffoli L.M."/>
            <person name="Salazar S.M."/>
            <person name="Puglisi E."/>
            <person name="Pedraza R."/>
            <person name="Bassi D."/>
            <person name="Cocconcelli P.S."/>
        </authorList>
    </citation>
    <scope>NUCLEOTIDE SEQUENCE [LARGE SCALE GENOMIC DNA]</scope>
    <source>
        <strain evidence="2 3">2A1</strain>
        <plasmid evidence="2">unnamed</plasmid>
    </source>
</reference>
<dbReference type="EMBL" id="NOWT01000041">
    <property type="protein sequence ID" value="OYD80954.1"/>
    <property type="molecule type" value="Genomic_DNA"/>
</dbReference>
<dbReference type="Proteomes" id="UP000215367">
    <property type="component" value="Unassembled WGS sequence"/>
</dbReference>
<dbReference type="SUPFAM" id="SSF52540">
    <property type="entry name" value="P-loop containing nucleoside triphosphate hydrolases"/>
    <property type="match status" value="1"/>
</dbReference>
<comment type="caution">
    <text evidence="2">The sequence shown here is derived from an EMBL/GenBank/DDBJ whole genome shotgun (WGS) entry which is preliminary data.</text>
</comment>
<name>A0A235H669_AZOBR</name>
<accession>A0A235H669</accession>
<evidence type="ECO:0000313" key="2">
    <source>
        <dbReference type="EMBL" id="OYD80954.1"/>
    </source>
</evidence>